<evidence type="ECO:0000256" key="4">
    <source>
        <dbReference type="ARBA" id="ARBA00022475"/>
    </source>
</evidence>
<keyword evidence="3" id="KW-0813">Transport</keyword>
<feature type="transmembrane region" description="Helical" evidence="8">
    <location>
        <begin position="41"/>
        <end position="61"/>
    </location>
</feature>
<evidence type="ECO:0000256" key="5">
    <source>
        <dbReference type="ARBA" id="ARBA00022692"/>
    </source>
</evidence>
<dbReference type="Proteomes" id="UP000030153">
    <property type="component" value="Unassembled WGS sequence"/>
</dbReference>
<dbReference type="CDD" id="cd17474">
    <property type="entry name" value="MFS_YfmO_like"/>
    <property type="match status" value="1"/>
</dbReference>
<dbReference type="PROSITE" id="PS50850">
    <property type="entry name" value="MFS"/>
    <property type="match status" value="1"/>
</dbReference>
<evidence type="ECO:0000256" key="2">
    <source>
        <dbReference type="ARBA" id="ARBA00007520"/>
    </source>
</evidence>
<dbReference type="PRINTS" id="PR01035">
    <property type="entry name" value="TCRTETA"/>
</dbReference>
<dbReference type="SUPFAM" id="SSF103473">
    <property type="entry name" value="MFS general substrate transporter"/>
    <property type="match status" value="1"/>
</dbReference>
<dbReference type="InterPro" id="IPR036259">
    <property type="entry name" value="MFS_trans_sf"/>
</dbReference>
<dbReference type="GO" id="GO:0005886">
    <property type="term" value="C:plasma membrane"/>
    <property type="evidence" value="ECO:0007669"/>
    <property type="project" value="UniProtKB-SubCell"/>
</dbReference>
<accession>A0A0A2UW70</accession>
<feature type="transmembrane region" description="Helical" evidence="8">
    <location>
        <begin position="251"/>
        <end position="270"/>
    </location>
</feature>
<dbReference type="InterPro" id="IPR020846">
    <property type="entry name" value="MFS_dom"/>
</dbReference>
<dbReference type="GO" id="GO:0022857">
    <property type="term" value="F:transmembrane transporter activity"/>
    <property type="evidence" value="ECO:0007669"/>
    <property type="project" value="InterPro"/>
</dbReference>
<evidence type="ECO:0000313" key="11">
    <source>
        <dbReference type="Proteomes" id="UP000030153"/>
    </source>
</evidence>
<organism evidence="10 11">
    <name type="scientific">Pontibacillus chungwhensis BH030062</name>
    <dbReference type="NCBI Taxonomy" id="1385513"/>
    <lineage>
        <taxon>Bacteria</taxon>
        <taxon>Bacillati</taxon>
        <taxon>Bacillota</taxon>
        <taxon>Bacilli</taxon>
        <taxon>Bacillales</taxon>
        <taxon>Bacillaceae</taxon>
        <taxon>Pontibacillus</taxon>
    </lineage>
</organism>
<comment type="caution">
    <text evidence="10">The sequence shown here is derived from an EMBL/GenBank/DDBJ whole genome shotgun (WGS) entry which is preliminary data.</text>
</comment>
<dbReference type="PANTHER" id="PTHR43124">
    <property type="entry name" value="PURINE EFFLUX PUMP PBUE"/>
    <property type="match status" value="1"/>
</dbReference>
<evidence type="ECO:0000256" key="1">
    <source>
        <dbReference type="ARBA" id="ARBA00004651"/>
    </source>
</evidence>
<feature type="transmembrane region" description="Helical" evidence="8">
    <location>
        <begin position="170"/>
        <end position="188"/>
    </location>
</feature>
<keyword evidence="4" id="KW-1003">Cell membrane</keyword>
<dbReference type="AlphaFoldDB" id="A0A0A2UW70"/>
<dbReference type="InterPro" id="IPR011701">
    <property type="entry name" value="MFS"/>
</dbReference>
<dbReference type="InterPro" id="IPR001958">
    <property type="entry name" value="Tet-R_TetA/multi-R_MdtG-like"/>
</dbReference>
<evidence type="ECO:0000256" key="3">
    <source>
        <dbReference type="ARBA" id="ARBA00022448"/>
    </source>
</evidence>
<keyword evidence="7 8" id="KW-0472">Membrane</keyword>
<proteinExistence type="inferred from homology"/>
<dbReference type="OrthoDB" id="2986280at2"/>
<dbReference type="InterPro" id="IPR050189">
    <property type="entry name" value="MFS_Efflux_Transporters"/>
</dbReference>
<feature type="domain" description="Major facilitator superfamily (MFS) profile" evidence="9">
    <location>
        <begin position="7"/>
        <end position="397"/>
    </location>
</feature>
<feature type="transmembrane region" description="Helical" evidence="8">
    <location>
        <begin position="307"/>
        <end position="332"/>
    </location>
</feature>
<dbReference type="STRING" id="1385513.N780_14220"/>
<dbReference type="InterPro" id="IPR005829">
    <property type="entry name" value="Sugar_transporter_CS"/>
</dbReference>
<feature type="transmembrane region" description="Helical" evidence="8">
    <location>
        <begin position="73"/>
        <end position="93"/>
    </location>
</feature>
<feature type="transmembrane region" description="Helical" evidence="8">
    <location>
        <begin position="373"/>
        <end position="393"/>
    </location>
</feature>
<dbReference type="RefSeq" id="WP_036780197.1">
    <property type="nucleotide sequence ID" value="NZ_AVBG01000002.1"/>
</dbReference>
<evidence type="ECO:0000256" key="7">
    <source>
        <dbReference type="ARBA" id="ARBA00023136"/>
    </source>
</evidence>
<dbReference type="Gene3D" id="1.20.1250.20">
    <property type="entry name" value="MFS general substrate transporter like domains"/>
    <property type="match status" value="1"/>
</dbReference>
<gene>
    <name evidence="10" type="ORF">N780_14220</name>
</gene>
<comment type="similarity">
    <text evidence="2">Belongs to the major facilitator superfamily. TCR/Tet family.</text>
</comment>
<evidence type="ECO:0000259" key="9">
    <source>
        <dbReference type="PROSITE" id="PS50850"/>
    </source>
</evidence>
<dbReference type="eggNOG" id="COG2814">
    <property type="taxonomic scope" value="Bacteria"/>
</dbReference>
<dbReference type="EMBL" id="AVBG01000002">
    <property type="protein sequence ID" value="KGP92542.1"/>
    <property type="molecule type" value="Genomic_DNA"/>
</dbReference>
<sequence>MKDKRWDLLALASIPLMMTLGNSMLIPVLPLMEREMNITSFQSSLVITIYSVIAIPLIPVFGYFSDKWGRKKVIIPSLITVAIGGGIATFAAWSLPNPYWLILVGRFIQGIGASGAFPVVIPTVGDMFKDQKEISKGLGIIETANTFGKVLSPVLGAFLAVVVWYLPFLFIPILSLVSILLVIFLVKVPKEEEKEVELTLRKFIKNTKDLIMENMHWIFSVFVTGGVLMFILFGFLFHFSNVLEDDFKKLGYAKGLYLAVPLLFLCIASYTSGCKIGENKVMMKWLIVAGNSIAALSFLFINDNTGLALFLVILSVAGAGIGTALPCMDAYITEGVPKEERGTITSIYSSIRFVGVAAGPPVIAVMMKEMPGFIYYSFSVLCILLVLVNWLSLDTRKEG</sequence>
<dbReference type="PROSITE" id="PS00217">
    <property type="entry name" value="SUGAR_TRANSPORT_2"/>
    <property type="match status" value="1"/>
</dbReference>
<keyword evidence="5 8" id="KW-0812">Transmembrane</keyword>
<protein>
    <submittedName>
        <fullName evidence="10">MFS transporter</fullName>
    </submittedName>
</protein>
<comment type="subcellular location">
    <subcellularLocation>
        <location evidence="1">Cell membrane</location>
        <topology evidence="1">Multi-pass membrane protein</topology>
    </subcellularLocation>
</comment>
<evidence type="ECO:0000256" key="8">
    <source>
        <dbReference type="SAM" id="Phobius"/>
    </source>
</evidence>
<evidence type="ECO:0000313" key="10">
    <source>
        <dbReference type="EMBL" id="KGP92542.1"/>
    </source>
</evidence>
<evidence type="ECO:0000256" key="6">
    <source>
        <dbReference type="ARBA" id="ARBA00022989"/>
    </source>
</evidence>
<feature type="transmembrane region" description="Helical" evidence="8">
    <location>
        <begin position="99"/>
        <end position="125"/>
    </location>
</feature>
<feature type="transmembrane region" description="Helical" evidence="8">
    <location>
        <begin position="217"/>
        <end position="239"/>
    </location>
</feature>
<feature type="transmembrane region" description="Helical" evidence="8">
    <location>
        <begin position="344"/>
        <end position="367"/>
    </location>
</feature>
<dbReference type="Pfam" id="PF07690">
    <property type="entry name" value="MFS_1"/>
    <property type="match status" value="1"/>
</dbReference>
<reference evidence="10 11" key="1">
    <citation type="submission" date="2013-08" db="EMBL/GenBank/DDBJ databases">
        <title>Genome of Pontibacillus chungwhensis.</title>
        <authorList>
            <person name="Wang Q."/>
            <person name="Wang G."/>
        </authorList>
    </citation>
    <scope>NUCLEOTIDE SEQUENCE [LARGE SCALE GENOMIC DNA]</scope>
    <source>
        <strain evidence="10 11">BH030062</strain>
    </source>
</reference>
<keyword evidence="11" id="KW-1185">Reference proteome</keyword>
<feature type="transmembrane region" description="Helical" evidence="8">
    <location>
        <begin position="282"/>
        <end position="301"/>
    </location>
</feature>
<keyword evidence="6 8" id="KW-1133">Transmembrane helix</keyword>
<name>A0A0A2UW70_9BACI</name>
<dbReference type="PANTHER" id="PTHR43124:SF3">
    <property type="entry name" value="CHLORAMPHENICOL EFFLUX PUMP RV0191"/>
    <property type="match status" value="1"/>
</dbReference>